<evidence type="ECO:0000256" key="1">
    <source>
        <dbReference type="SAM" id="Phobius"/>
    </source>
</evidence>
<keyword evidence="1" id="KW-1133">Transmembrane helix</keyword>
<dbReference type="RefSeq" id="WP_210060156.1">
    <property type="nucleotide sequence ID" value="NZ_JAGGLJ010000003.1"/>
</dbReference>
<gene>
    <name evidence="3" type="ORF">J2Z71_000372</name>
</gene>
<dbReference type="Pfam" id="PF07853">
    <property type="entry name" value="DUF1648"/>
    <property type="match status" value="1"/>
</dbReference>
<dbReference type="InterPro" id="IPR026272">
    <property type="entry name" value="SdpI"/>
</dbReference>
<organism evidence="3 4">
    <name type="scientific">Peptoniphilus stercorisuis</name>
    <dbReference type="NCBI Taxonomy" id="1436965"/>
    <lineage>
        <taxon>Bacteria</taxon>
        <taxon>Bacillati</taxon>
        <taxon>Bacillota</taxon>
        <taxon>Tissierellia</taxon>
        <taxon>Tissierellales</taxon>
        <taxon>Peptoniphilaceae</taxon>
        <taxon>Peptoniphilus</taxon>
    </lineage>
</organism>
<reference evidence="3 4" key="1">
    <citation type="submission" date="2021-03" db="EMBL/GenBank/DDBJ databases">
        <title>Genomic Encyclopedia of Type Strains, Phase IV (KMG-IV): sequencing the most valuable type-strain genomes for metagenomic binning, comparative biology and taxonomic classification.</title>
        <authorList>
            <person name="Goeker M."/>
        </authorList>
    </citation>
    <scope>NUCLEOTIDE SEQUENCE [LARGE SCALE GENOMIC DNA]</scope>
    <source>
        <strain evidence="3 4">DSM 27563</strain>
    </source>
</reference>
<keyword evidence="4" id="KW-1185">Reference proteome</keyword>
<feature type="transmembrane region" description="Helical" evidence="1">
    <location>
        <begin position="54"/>
        <end position="74"/>
    </location>
</feature>
<evidence type="ECO:0000259" key="2">
    <source>
        <dbReference type="Pfam" id="PF07853"/>
    </source>
</evidence>
<comment type="caution">
    <text evidence="3">The sequence shown here is derived from an EMBL/GenBank/DDBJ whole genome shotgun (WGS) entry which is preliminary data.</text>
</comment>
<protein>
    <submittedName>
        <fullName evidence="3">Membrane protein</fullName>
    </submittedName>
</protein>
<evidence type="ECO:0000313" key="3">
    <source>
        <dbReference type="EMBL" id="MBP2024849.1"/>
    </source>
</evidence>
<feature type="transmembrane region" description="Helical" evidence="1">
    <location>
        <begin position="117"/>
        <end position="136"/>
    </location>
</feature>
<dbReference type="Pfam" id="PF13630">
    <property type="entry name" value="SdpI"/>
    <property type="match status" value="1"/>
</dbReference>
<dbReference type="PANTHER" id="PTHR37810">
    <property type="entry name" value="IMMUNITY PROTEIN SDPI"/>
    <property type="match status" value="1"/>
</dbReference>
<sequence length="217" mass="25335">MNRQKREKLYFILSLIGCCVPIIMGICFYNIMPREMPVHFNNRNIADDFASKEVALFVIPIFIIAIFLFSVFMIKKDPKRQNQSNGILYVLYVFMPIISILTSSFSISYALGYRPNISMYIIRIISVFFISIGNLLPKTKRNYTVGIKVPWTLDSDKNWNKTHRFAGFLWTIVGVLTLLFSFLFEKYMNNLFLVGAVLMIILPIIYSYILYRKESNI</sequence>
<feature type="transmembrane region" description="Helical" evidence="1">
    <location>
        <begin position="86"/>
        <end position="111"/>
    </location>
</feature>
<accession>A0ABS4KAP0</accession>
<feature type="domain" description="DUF1648" evidence="2">
    <location>
        <begin position="18"/>
        <end position="64"/>
    </location>
</feature>
<feature type="transmembrane region" description="Helical" evidence="1">
    <location>
        <begin position="9"/>
        <end position="32"/>
    </location>
</feature>
<dbReference type="PANTHER" id="PTHR37810:SF5">
    <property type="entry name" value="IMMUNITY PROTEIN SDPI"/>
    <property type="match status" value="1"/>
</dbReference>
<dbReference type="InterPro" id="IPR025962">
    <property type="entry name" value="SdpI/YhfL"/>
</dbReference>
<name>A0ABS4KAP0_9FIRM</name>
<keyword evidence="1" id="KW-0472">Membrane</keyword>
<proteinExistence type="predicted"/>
<dbReference type="PIRSF" id="PIRSF038959">
    <property type="entry name" value="SdpI"/>
    <property type="match status" value="1"/>
</dbReference>
<keyword evidence="1" id="KW-0812">Transmembrane</keyword>
<dbReference type="InterPro" id="IPR012867">
    <property type="entry name" value="DUF1648"/>
</dbReference>
<evidence type="ECO:0000313" key="4">
    <source>
        <dbReference type="Proteomes" id="UP001519306"/>
    </source>
</evidence>
<feature type="transmembrane region" description="Helical" evidence="1">
    <location>
        <begin position="165"/>
        <end position="184"/>
    </location>
</feature>
<feature type="transmembrane region" description="Helical" evidence="1">
    <location>
        <begin position="190"/>
        <end position="211"/>
    </location>
</feature>
<dbReference type="Proteomes" id="UP001519306">
    <property type="component" value="Unassembled WGS sequence"/>
</dbReference>
<dbReference type="EMBL" id="JAGGLJ010000003">
    <property type="protein sequence ID" value="MBP2024849.1"/>
    <property type="molecule type" value="Genomic_DNA"/>
</dbReference>